<keyword evidence="2" id="KW-1185">Reference proteome</keyword>
<accession>A0A0H1RD09</accession>
<proteinExistence type="predicted"/>
<sequence length="59" mass="6188">MLKAGAKMSVLPSGNMMLFDADSILRDLTEGGFRLARVSTLGRHSWIGSCIASATTSSA</sequence>
<dbReference type="EMBL" id="LCYG01000084">
    <property type="protein sequence ID" value="KLK90477.1"/>
    <property type="molecule type" value="Genomic_DNA"/>
</dbReference>
<organism evidence="1 2">
    <name type="scientific">Microvirga vignae</name>
    <dbReference type="NCBI Taxonomy" id="1225564"/>
    <lineage>
        <taxon>Bacteria</taxon>
        <taxon>Pseudomonadati</taxon>
        <taxon>Pseudomonadota</taxon>
        <taxon>Alphaproteobacteria</taxon>
        <taxon>Hyphomicrobiales</taxon>
        <taxon>Methylobacteriaceae</taxon>
        <taxon>Microvirga</taxon>
    </lineage>
</organism>
<evidence type="ECO:0000313" key="1">
    <source>
        <dbReference type="EMBL" id="KLK90477.1"/>
    </source>
</evidence>
<name>A0A0H1RD09_9HYPH</name>
<dbReference type="AlphaFoldDB" id="A0A0H1RD09"/>
<reference evidence="1 2" key="1">
    <citation type="submission" date="2015-05" db="EMBL/GenBank/DDBJ databases">
        <title>Draft genome sequence of Microvirga vignae strain BR3299, a novel nitrogen fixing bacteria isolated from Brazil semi-aired region.</title>
        <authorList>
            <person name="Zilli J.E."/>
            <person name="Passos S.R."/>
            <person name="Leite J."/>
            <person name="Baldani J.I."/>
            <person name="Xavier G.R."/>
            <person name="Rumjaneck N.G."/>
            <person name="Simoes-Araujo J.L."/>
        </authorList>
    </citation>
    <scope>NUCLEOTIDE SEQUENCE [LARGE SCALE GENOMIC DNA]</scope>
    <source>
        <strain evidence="1 2">BR3299</strain>
    </source>
</reference>
<dbReference type="Proteomes" id="UP000035489">
    <property type="component" value="Unassembled WGS sequence"/>
</dbReference>
<comment type="caution">
    <text evidence="1">The sequence shown here is derived from an EMBL/GenBank/DDBJ whole genome shotgun (WGS) entry which is preliminary data.</text>
</comment>
<protein>
    <submittedName>
        <fullName evidence="1">Uncharacterized protein</fullName>
    </submittedName>
</protein>
<evidence type="ECO:0000313" key="2">
    <source>
        <dbReference type="Proteomes" id="UP000035489"/>
    </source>
</evidence>
<gene>
    <name evidence="1" type="ORF">AA309_25770</name>
</gene>